<name>A0A5E8ALF2_9SPHN</name>
<protein>
    <submittedName>
        <fullName evidence="1">Uncharacterized protein</fullName>
    </submittedName>
</protein>
<gene>
    <name evidence="1" type="ORF">SPHINGO391_510179</name>
</gene>
<organism evidence="1 2">
    <name type="scientific">Sphingomonas aurantiaca</name>
    <dbReference type="NCBI Taxonomy" id="185949"/>
    <lineage>
        <taxon>Bacteria</taxon>
        <taxon>Pseudomonadati</taxon>
        <taxon>Pseudomonadota</taxon>
        <taxon>Alphaproteobacteria</taxon>
        <taxon>Sphingomonadales</taxon>
        <taxon>Sphingomonadaceae</taxon>
        <taxon>Sphingomonas</taxon>
    </lineage>
</organism>
<evidence type="ECO:0000313" key="1">
    <source>
        <dbReference type="EMBL" id="VVT29813.1"/>
    </source>
</evidence>
<dbReference type="Proteomes" id="UP000326857">
    <property type="component" value="Unassembled WGS sequence"/>
</dbReference>
<dbReference type="AlphaFoldDB" id="A0A5E8ALF2"/>
<proteinExistence type="predicted"/>
<accession>A0A5E8ALF2</accession>
<dbReference type="EMBL" id="CABVLI010000047">
    <property type="protein sequence ID" value="VVT29813.1"/>
    <property type="molecule type" value="Genomic_DNA"/>
</dbReference>
<evidence type="ECO:0000313" key="2">
    <source>
        <dbReference type="Proteomes" id="UP000326857"/>
    </source>
</evidence>
<sequence>METMPDDVFELLLTPIHATMFARLPPHADWTSVSEYELFETYCKYATGQARAQPDHPGDAERLAALAGTFLASAPRYPWRPPDVATAGFDDGALLRLEAVSLLSRPAVDEIRFGFDRMLNWAVAEHLVAKAVDGRWTAEQTTAAIAAPHPAHTETFV</sequence>
<reference evidence="1 2" key="1">
    <citation type="submission" date="2019-09" db="EMBL/GenBank/DDBJ databases">
        <authorList>
            <person name="Dittami M. S."/>
        </authorList>
    </citation>
    <scope>NUCLEOTIDE SEQUENCE [LARGE SCALE GENOMIC DNA]</scope>
    <source>
        <strain evidence="1">SPHINGO391</strain>
    </source>
</reference>